<dbReference type="PROSITE" id="PS50056">
    <property type="entry name" value="TYR_PHOSPHATASE_2"/>
    <property type="match status" value="1"/>
</dbReference>
<feature type="domain" description="Tyrosine specific protein phosphatases" evidence="2">
    <location>
        <begin position="116"/>
        <end position="175"/>
    </location>
</feature>
<evidence type="ECO:0000313" key="4">
    <source>
        <dbReference type="Proteomes" id="UP000310458"/>
    </source>
</evidence>
<comment type="caution">
    <text evidence="3">The sequence shown here is derived from an EMBL/GenBank/DDBJ whole genome shotgun (WGS) entry which is preliminary data.</text>
</comment>
<evidence type="ECO:0000256" key="1">
    <source>
        <dbReference type="ARBA" id="ARBA00009580"/>
    </source>
</evidence>
<dbReference type="InterPro" id="IPR029021">
    <property type="entry name" value="Prot-tyrosine_phosphatase-like"/>
</dbReference>
<dbReference type="Gene3D" id="3.90.190.10">
    <property type="entry name" value="Protein tyrosine phosphatase superfamily"/>
    <property type="match status" value="1"/>
</dbReference>
<keyword evidence="4" id="KW-1185">Reference proteome</keyword>
<dbReference type="Pfam" id="PF13350">
    <property type="entry name" value="Y_phosphatase3"/>
    <property type="match status" value="1"/>
</dbReference>
<proteinExistence type="inferred from homology"/>
<dbReference type="SUPFAM" id="SSF52799">
    <property type="entry name" value="(Phosphotyrosine protein) phosphatases II"/>
    <property type="match status" value="1"/>
</dbReference>
<accession>A0A5R9BAN6</accession>
<dbReference type="Proteomes" id="UP000310458">
    <property type="component" value="Unassembled WGS sequence"/>
</dbReference>
<dbReference type="PROSITE" id="PS00383">
    <property type="entry name" value="TYR_PHOSPHATASE_1"/>
    <property type="match status" value="1"/>
</dbReference>
<dbReference type="InterPro" id="IPR016130">
    <property type="entry name" value="Tyr_Pase_AS"/>
</dbReference>
<dbReference type="PANTHER" id="PTHR31126:SF1">
    <property type="entry name" value="TYROSINE SPECIFIC PROTEIN PHOSPHATASES DOMAIN-CONTAINING PROTEIN"/>
    <property type="match status" value="1"/>
</dbReference>
<reference evidence="3 4" key="1">
    <citation type="submission" date="2019-05" db="EMBL/GenBank/DDBJ databases">
        <title>Nesterenkonia sp. GY074 isolated from the Southern Atlantic Ocean.</title>
        <authorList>
            <person name="Zhang G."/>
        </authorList>
    </citation>
    <scope>NUCLEOTIDE SEQUENCE [LARGE SCALE GENOMIC DNA]</scope>
    <source>
        <strain evidence="3 4">GY074</strain>
    </source>
</reference>
<protein>
    <submittedName>
        <fullName evidence="3">Tyrosine-protein phosphatase</fullName>
    </submittedName>
</protein>
<sequence length="262" mass="28161">MTAMTYDDATLTARPLVNLRDFGGISVQGGRLRPASLWRADDLTMSPREEIAALADQGLSAVLDLRSTPEVTRSPHRMAGELGVTAHHLPLAEMAVHPLALIEVAPSMQSPADVGRWYAGLVRSHIHEVAEGLEVIGTSTGGVLFHCAAGKDRTGILAAVVLQLLGADRSVIVEDYARTEQNLTAIFDRLAQAAYSRPDHESEDAKRTAEFFASKHPLLAAPADSMDSMLTELGGASGLMDLLKHETDPDRLTEDLHTKLVA</sequence>
<dbReference type="EMBL" id="VAVZ01000032">
    <property type="protein sequence ID" value="TLP94716.1"/>
    <property type="molecule type" value="Genomic_DNA"/>
</dbReference>
<evidence type="ECO:0000313" key="3">
    <source>
        <dbReference type="EMBL" id="TLP94716.1"/>
    </source>
</evidence>
<organism evidence="3 4">
    <name type="scientific">Nesterenkonia salmonea</name>
    <dbReference type="NCBI Taxonomy" id="1804987"/>
    <lineage>
        <taxon>Bacteria</taxon>
        <taxon>Bacillati</taxon>
        <taxon>Actinomycetota</taxon>
        <taxon>Actinomycetes</taxon>
        <taxon>Micrococcales</taxon>
        <taxon>Micrococcaceae</taxon>
        <taxon>Nesterenkonia</taxon>
    </lineage>
</organism>
<dbReference type="PANTHER" id="PTHR31126">
    <property type="entry name" value="TYROSINE-PROTEIN PHOSPHATASE"/>
    <property type="match status" value="1"/>
</dbReference>
<dbReference type="InterPro" id="IPR026893">
    <property type="entry name" value="Tyr/Ser_Pase_IphP-type"/>
</dbReference>
<dbReference type="AlphaFoldDB" id="A0A5R9BAN6"/>
<dbReference type="OrthoDB" id="1188001at2"/>
<gene>
    <name evidence="3" type="ORF">FEF26_11340</name>
</gene>
<dbReference type="GO" id="GO:0004721">
    <property type="term" value="F:phosphoprotein phosphatase activity"/>
    <property type="evidence" value="ECO:0007669"/>
    <property type="project" value="InterPro"/>
</dbReference>
<comment type="similarity">
    <text evidence="1">Belongs to the protein-tyrosine phosphatase family.</text>
</comment>
<name>A0A5R9BAN6_9MICC</name>
<dbReference type="InterPro" id="IPR000387">
    <property type="entry name" value="Tyr_Pase_dom"/>
</dbReference>
<evidence type="ECO:0000259" key="2">
    <source>
        <dbReference type="PROSITE" id="PS50056"/>
    </source>
</evidence>